<name>A0ACB8SES8_9AGAM</name>
<evidence type="ECO:0000313" key="2">
    <source>
        <dbReference type="Proteomes" id="UP000814140"/>
    </source>
</evidence>
<protein>
    <submittedName>
        <fullName evidence="1">Uncharacterized protein</fullName>
    </submittedName>
</protein>
<reference evidence="1" key="1">
    <citation type="submission" date="2021-03" db="EMBL/GenBank/DDBJ databases">
        <authorList>
            <consortium name="DOE Joint Genome Institute"/>
            <person name="Ahrendt S."/>
            <person name="Looney B.P."/>
            <person name="Miyauchi S."/>
            <person name="Morin E."/>
            <person name="Drula E."/>
            <person name="Courty P.E."/>
            <person name="Chicoki N."/>
            <person name="Fauchery L."/>
            <person name="Kohler A."/>
            <person name="Kuo A."/>
            <person name="Labutti K."/>
            <person name="Pangilinan J."/>
            <person name="Lipzen A."/>
            <person name="Riley R."/>
            <person name="Andreopoulos W."/>
            <person name="He G."/>
            <person name="Johnson J."/>
            <person name="Barry K.W."/>
            <person name="Grigoriev I.V."/>
            <person name="Nagy L."/>
            <person name="Hibbett D."/>
            <person name="Henrissat B."/>
            <person name="Matheny P.B."/>
            <person name="Labbe J."/>
            <person name="Martin F."/>
        </authorList>
    </citation>
    <scope>NUCLEOTIDE SEQUENCE</scope>
    <source>
        <strain evidence="1">HHB10654</strain>
    </source>
</reference>
<dbReference type="Proteomes" id="UP000814140">
    <property type="component" value="Unassembled WGS sequence"/>
</dbReference>
<dbReference type="EMBL" id="MU277320">
    <property type="protein sequence ID" value="KAI0055009.1"/>
    <property type="molecule type" value="Genomic_DNA"/>
</dbReference>
<proteinExistence type="predicted"/>
<evidence type="ECO:0000313" key="1">
    <source>
        <dbReference type="EMBL" id="KAI0055009.1"/>
    </source>
</evidence>
<accession>A0ACB8SES8</accession>
<comment type="caution">
    <text evidence="1">The sequence shown here is derived from an EMBL/GenBank/DDBJ whole genome shotgun (WGS) entry which is preliminary data.</text>
</comment>
<sequence length="244" mass="27406">MPPARNLKSYTQAADHPYSTSISGHANPAKDEVIIISDDEDADPNPPAHARVLDKGKSCSRSDLDIRNLQEEVKRLKDELDREKEECLRWKIDCIASDRSMERLHEKMEARVKSIPMSAFDDIIRCAVCHSTMWSPYILPECGHTFCQSCLMDWFGTIHATHLNAHPDYDVDLPQQLPDVAVPLYTCPTCRTVARARPCKSFLTVKTVQLVSKFSLETEPDGLAKGAGASTAIMEQWDGFFGRL</sequence>
<organism evidence="1 2">
    <name type="scientific">Artomyces pyxidatus</name>
    <dbReference type="NCBI Taxonomy" id="48021"/>
    <lineage>
        <taxon>Eukaryota</taxon>
        <taxon>Fungi</taxon>
        <taxon>Dikarya</taxon>
        <taxon>Basidiomycota</taxon>
        <taxon>Agaricomycotina</taxon>
        <taxon>Agaricomycetes</taxon>
        <taxon>Russulales</taxon>
        <taxon>Auriscalpiaceae</taxon>
        <taxon>Artomyces</taxon>
    </lineage>
</organism>
<reference evidence="1" key="2">
    <citation type="journal article" date="2022" name="New Phytol.">
        <title>Evolutionary transition to the ectomycorrhizal habit in the genomes of a hyperdiverse lineage of mushroom-forming fungi.</title>
        <authorList>
            <person name="Looney B."/>
            <person name="Miyauchi S."/>
            <person name="Morin E."/>
            <person name="Drula E."/>
            <person name="Courty P.E."/>
            <person name="Kohler A."/>
            <person name="Kuo A."/>
            <person name="LaButti K."/>
            <person name="Pangilinan J."/>
            <person name="Lipzen A."/>
            <person name="Riley R."/>
            <person name="Andreopoulos W."/>
            <person name="He G."/>
            <person name="Johnson J."/>
            <person name="Nolan M."/>
            <person name="Tritt A."/>
            <person name="Barry K.W."/>
            <person name="Grigoriev I.V."/>
            <person name="Nagy L.G."/>
            <person name="Hibbett D."/>
            <person name="Henrissat B."/>
            <person name="Matheny P.B."/>
            <person name="Labbe J."/>
            <person name="Martin F.M."/>
        </authorList>
    </citation>
    <scope>NUCLEOTIDE SEQUENCE</scope>
    <source>
        <strain evidence="1">HHB10654</strain>
    </source>
</reference>
<gene>
    <name evidence="1" type="ORF">BV25DRAFT_1922176</name>
</gene>
<keyword evidence="2" id="KW-1185">Reference proteome</keyword>